<dbReference type="Gene3D" id="3.40.30.10">
    <property type="entry name" value="Glutaredoxin"/>
    <property type="match status" value="1"/>
</dbReference>
<evidence type="ECO:0000259" key="4">
    <source>
        <dbReference type="PROSITE" id="PS51352"/>
    </source>
</evidence>
<proteinExistence type="inferred from homology"/>
<accession>A0ABV2N634</accession>
<name>A0ABV2N634_9HYPH</name>
<keyword evidence="6" id="KW-1185">Reference proteome</keyword>
<gene>
    <name evidence="5" type="ORF">ABID37_004522</name>
</gene>
<feature type="domain" description="Thioredoxin" evidence="4">
    <location>
        <begin position="11"/>
        <end position="190"/>
    </location>
</feature>
<evidence type="ECO:0000256" key="1">
    <source>
        <dbReference type="ARBA" id="ARBA00010996"/>
    </source>
</evidence>
<organism evidence="5 6">
    <name type="scientific">Aquamicrobium terrae</name>
    <dbReference type="NCBI Taxonomy" id="1324945"/>
    <lineage>
        <taxon>Bacteria</taxon>
        <taxon>Pseudomonadati</taxon>
        <taxon>Pseudomonadota</taxon>
        <taxon>Alphaproteobacteria</taxon>
        <taxon>Hyphomicrobiales</taxon>
        <taxon>Phyllobacteriaceae</taxon>
        <taxon>Aquamicrobium</taxon>
    </lineage>
</organism>
<dbReference type="PANTHER" id="PTHR12151">
    <property type="entry name" value="ELECTRON TRANSPORT PROTIN SCO1/SENC FAMILY MEMBER"/>
    <property type="match status" value="1"/>
</dbReference>
<evidence type="ECO:0000256" key="3">
    <source>
        <dbReference type="SAM" id="SignalP"/>
    </source>
</evidence>
<evidence type="ECO:0000313" key="6">
    <source>
        <dbReference type="Proteomes" id="UP001549076"/>
    </source>
</evidence>
<dbReference type="PROSITE" id="PS51352">
    <property type="entry name" value="THIOREDOXIN_2"/>
    <property type="match status" value="1"/>
</dbReference>
<comment type="caution">
    <text evidence="5">The sequence shown here is derived from an EMBL/GenBank/DDBJ whole genome shotgun (WGS) entry which is preliminary data.</text>
</comment>
<keyword evidence="2" id="KW-0186">Copper</keyword>
<feature type="chain" id="PRO_5045099889" evidence="3">
    <location>
        <begin position="21"/>
        <end position="190"/>
    </location>
</feature>
<evidence type="ECO:0000256" key="2">
    <source>
        <dbReference type="ARBA" id="ARBA00023008"/>
    </source>
</evidence>
<evidence type="ECO:0000313" key="5">
    <source>
        <dbReference type="EMBL" id="MET3794282.1"/>
    </source>
</evidence>
<comment type="similarity">
    <text evidence="1">Belongs to the SCO1/2 family.</text>
</comment>
<dbReference type="RefSeq" id="WP_354198896.1">
    <property type="nucleotide sequence ID" value="NZ_JBEPML010000022.1"/>
</dbReference>
<dbReference type="EMBL" id="JBEPML010000022">
    <property type="protein sequence ID" value="MET3794282.1"/>
    <property type="molecule type" value="Genomic_DNA"/>
</dbReference>
<dbReference type="InterPro" id="IPR003782">
    <property type="entry name" value="SCO1/SenC"/>
</dbReference>
<sequence>MKWATILTAFVLAASPALQAEATQPANDQYDIGGPFSLTNQHGVRFTNADVKGKPYLVFFGFTHCPEVCPTTLFELTGILAELGAEADALVPIFVTVDPERDTQEYLASYLGVFDRRIVGLRGTPEETAATARLFRATYRKIPLEDGDYTMDHTAIIYLMDRHGELFDRIEYLEDHASQVAKIRRLLASR</sequence>
<reference evidence="5 6" key="1">
    <citation type="submission" date="2024-06" db="EMBL/GenBank/DDBJ databases">
        <title>Genomic Encyclopedia of Type Strains, Phase IV (KMG-IV): sequencing the most valuable type-strain genomes for metagenomic binning, comparative biology and taxonomic classification.</title>
        <authorList>
            <person name="Goeker M."/>
        </authorList>
    </citation>
    <scope>NUCLEOTIDE SEQUENCE [LARGE SCALE GENOMIC DNA]</scope>
    <source>
        <strain evidence="5 6">DSM 27865</strain>
    </source>
</reference>
<protein>
    <submittedName>
        <fullName evidence="5">Protein SCO1/2</fullName>
    </submittedName>
</protein>
<dbReference type="PANTHER" id="PTHR12151:SF25">
    <property type="entry name" value="LINALOOL DEHYDRATASE_ISOMERASE DOMAIN-CONTAINING PROTEIN"/>
    <property type="match status" value="1"/>
</dbReference>
<dbReference type="InterPro" id="IPR013766">
    <property type="entry name" value="Thioredoxin_domain"/>
</dbReference>
<feature type="signal peptide" evidence="3">
    <location>
        <begin position="1"/>
        <end position="20"/>
    </location>
</feature>
<keyword evidence="3" id="KW-0732">Signal</keyword>
<dbReference type="CDD" id="cd02968">
    <property type="entry name" value="SCO"/>
    <property type="match status" value="1"/>
</dbReference>
<dbReference type="Proteomes" id="UP001549076">
    <property type="component" value="Unassembled WGS sequence"/>
</dbReference>
<dbReference type="Pfam" id="PF02630">
    <property type="entry name" value="SCO1-SenC"/>
    <property type="match status" value="1"/>
</dbReference>
<dbReference type="SUPFAM" id="SSF52833">
    <property type="entry name" value="Thioredoxin-like"/>
    <property type="match status" value="1"/>
</dbReference>
<dbReference type="InterPro" id="IPR036249">
    <property type="entry name" value="Thioredoxin-like_sf"/>
</dbReference>